<protein>
    <recommendedName>
        <fullName evidence="3">G-D-S-L family lipolytic protein</fullName>
    </recommendedName>
</protein>
<proteinExistence type="predicted"/>
<dbReference type="Gene3D" id="3.40.50.1110">
    <property type="entry name" value="SGNH hydrolase"/>
    <property type="match status" value="1"/>
</dbReference>
<dbReference type="InterPro" id="IPR036514">
    <property type="entry name" value="SGNH_hydro_sf"/>
</dbReference>
<dbReference type="GO" id="GO:0016788">
    <property type="term" value="F:hydrolase activity, acting on ester bonds"/>
    <property type="evidence" value="ECO:0007669"/>
    <property type="project" value="UniProtKB-ARBA"/>
</dbReference>
<gene>
    <name evidence="1" type="ORF">IA57_06190</name>
</gene>
<dbReference type="SUPFAM" id="SSF52266">
    <property type="entry name" value="SGNH hydrolase"/>
    <property type="match status" value="2"/>
</dbReference>
<accession>A0A084TL28</accession>
<evidence type="ECO:0000313" key="1">
    <source>
        <dbReference type="EMBL" id="KFB01414.1"/>
    </source>
</evidence>
<dbReference type="eggNOG" id="COG2755">
    <property type="taxonomic scope" value="Bacteria"/>
</dbReference>
<keyword evidence="2" id="KW-1185">Reference proteome</keyword>
<evidence type="ECO:0000313" key="2">
    <source>
        <dbReference type="Proteomes" id="UP000028521"/>
    </source>
</evidence>
<dbReference type="RefSeq" id="WP_036120573.1">
    <property type="nucleotide sequence ID" value="NZ_BMET01000001.1"/>
</dbReference>
<comment type="caution">
    <text evidence="1">The sequence shown here is derived from an EMBL/GenBank/DDBJ whole genome shotgun (WGS) entry which is preliminary data.</text>
</comment>
<reference evidence="1 2" key="1">
    <citation type="journal article" date="2014" name="Genome Announc.">
        <title>Draft Genome Sequence of the Algicidal Bacterium Mangrovimonas yunxiaonensis Strain LY01.</title>
        <authorList>
            <person name="Li Y."/>
            <person name="Zhu H."/>
            <person name="Li C."/>
            <person name="Zhang H."/>
            <person name="Chen Z."/>
            <person name="Zheng W."/>
            <person name="Xu H."/>
            <person name="Zheng T."/>
        </authorList>
    </citation>
    <scope>NUCLEOTIDE SEQUENCE [LARGE SCALE GENOMIC DNA]</scope>
    <source>
        <strain evidence="1 2">LY01</strain>
    </source>
</reference>
<dbReference type="Proteomes" id="UP000028521">
    <property type="component" value="Unassembled WGS sequence"/>
</dbReference>
<dbReference type="AlphaFoldDB" id="A0A084TL28"/>
<reference evidence="2" key="2">
    <citation type="submission" date="2014-07" db="EMBL/GenBank/DDBJ databases">
        <title>Genome sequence of Mangrovimonas yunxiaonensis.</title>
        <authorList>
            <person name="Li Y."/>
            <person name="Zheng T."/>
        </authorList>
    </citation>
    <scope>NUCLEOTIDE SEQUENCE [LARGE SCALE GENOMIC DNA]</scope>
    <source>
        <strain evidence="2">LY01</strain>
    </source>
</reference>
<dbReference type="STRING" id="1197477.IA57_06190"/>
<name>A0A084TL28_9FLAO</name>
<evidence type="ECO:0008006" key="3">
    <source>
        <dbReference type="Google" id="ProtNLM"/>
    </source>
</evidence>
<organism evidence="1 2">
    <name type="scientific">Mangrovimonas yunxiaonensis</name>
    <dbReference type="NCBI Taxonomy" id="1197477"/>
    <lineage>
        <taxon>Bacteria</taxon>
        <taxon>Pseudomonadati</taxon>
        <taxon>Bacteroidota</taxon>
        <taxon>Flavobacteriia</taxon>
        <taxon>Flavobacteriales</taxon>
        <taxon>Flavobacteriaceae</taxon>
        <taxon>Mangrovimonas</taxon>
    </lineage>
</organism>
<dbReference type="EMBL" id="JPFK01000005">
    <property type="protein sequence ID" value="KFB01414.1"/>
    <property type="molecule type" value="Genomic_DNA"/>
</dbReference>
<sequence>MKIKYFALLIGFPLLYSSCDSDMDNLAEPYSQETTDVTPNIQYSSGSANLSTFVTVGNSLTAGFSDGALFKKGQEVSVSNILADQFALAGGGTFTQPLMNDDVGGLLLGGNPILNPTTGDNMFPQRMFFDLGTQTPMTLNQASSTELTNILPGPYNNMGVPGAKTFHLVAPGYGDLANFPAAANPYFVRMASAPSTTVLADAMSMNPTFFSLWIGNNDVLGYAISGGDGSDAITDINTFSAAYGAIAGTLASNASGGIINNIPNVTDIPYFTTVPYAPLDPSNPDFGPLIPTLNGMFGLLNQVYVAMSMPERAVVFSETSASAVLIKDESLVDISAQMTQILATNPALPMFIQQFGYSEQEAQALAPLVAGLLGNYYGQTRQANANDLLVLPSSKVIGEINMTSLQNLMNLGFPQELAAQFSVEGITYGLDDKWVLLPTEQLEVENATTAFNQVIEQTASTYDLAFFDVNTFFSGVASSGYQAGSAFMTADYVTGGAFSLDGIHPSPRGNAVIANQMIQVINEKYGANLPNVNPVDYTGLYIN</sequence>
<dbReference type="OrthoDB" id="9764164at2"/>